<keyword evidence="3" id="KW-1185">Reference proteome</keyword>
<accession>A0A5B9R0B4</accession>
<dbReference type="GO" id="GO:0016747">
    <property type="term" value="F:acyltransferase activity, transferring groups other than amino-acyl groups"/>
    <property type="evidence" value="ECO:0007669"/>
    <property type="project" value="InterPro"/>
</dbReference>
<dbReference type="Proteomes" id="UP000325286">
    <property type="component" value="Chromosome"/>
</dbReference>
<protein>
    <submittedName>
        <fullName evidence="2">Acetyltransferase (GNAT) family protein</fullName>
    </submittedName>
</protein>
<feature type="domain" description="N-acetyltransferase" evidence="1">
    <location>
        <begin position="4"/>
        <end position="163"/>
    </location>
</feature>
<dbReference type="AlphaFoldDB" id="A0A5B9R0B4"/>
<gene>
    <name evidence="2" type="ORF">UC8_57410</name>
</gene>
<dbReference type="OrthoDB" id="9798006at2"/>
<proteinExistence type="predicted"/>
<evidence type="ECO:0000313" key="2">
    <source>
        <dbReference type="EMBL" id="QEG43689.1"/>
    </source>
</evidence>
<dbReference type="InterPro" id="IPR016181">
    <property type="entry name" value="Acyl_CoA_acyltransferase"/>
</dbReference>
<dbReference type="SUPFAM" id="SSF55729">
    <property type="entry name" value="Acyl-CoA N-acyltransferases (Nat)"/>
    <property type="match status" value="1"/>
</dbReference>
<dbReference type="RefSeq" id="WP_068142501.1">
    <property type="nucleotide sequence ID" value="NZ_CP042914.1"/>
</dbReference>
<organism evidence="2 3">
    <name type="scientific">Roseimaritima ulvae</name>
    <dbReference type="NCBI Taxonomy" id="980254"/>
    <lineage>
        <taxon>Bacteria</taxon>
        <taxon>Pseudomonadati</taxon>
        <taxon>Planctomycetota</taxon>
        <taxon>Planctomycetia</taxon>
        <taxon>Pirellulales</taxon>
        <taxon>Pirellulaceae</taxon>
        <taxon>Roseimaritima</taxon>
    </lineage>
</organism>
<dbReference type="PROSITE" id="PS51186">
    <property type="entry name" value="GNAT"/>
    <property type="match status" value="1"/>
</dbReference>
<reference evidence="2 3" key="1">
    <citation type="submission" date="2019-08" db="EMBL/GenBank/DDBJ databases">
        <title>Deep-cultivation of Planctomycetes and their phenomic and genomic characterization uncovers novel biology.</title>
        <authorList>
            <person name="Wiegand S."/>
            <person name="Jogler M."/>
            <person name="Boedeker C."/>
            <person name="Pinto D."/>
            <person name="Vollmers J."/>
            <person name="Rivas-Marin E."/>
            <person name="Kohn T."/>
            <person name="Peeters S.H."/>
            <person name="Heuer A."/>
            <person name="Rast P."/>
            <person name="Oberbeckmann S."/>
            <person name="Bunk B."/>
            <person name="Jeske O."/>
            <person name="Meyerdierks A."/>
            <person name="Storesund J.E."/>
            <person name="Kallscheuer N."/>
            <person name="Luecker S."/>
            <person name="Lage O.M."/>
            <person name="Pohl T."/>
            <person name="Merkel B.J."/>
            <person name="Hornburger P."/>
            <person name="Mueller R.-W."/>
            <person name="Bruemmer F."/>
            <person name="Labrenz M."/>
            <person name="Spormann A.M."/>
            <person name="Op den Camp H."/>
            <person name="Overmann J."/>
            <person name="Amann R."/>
            <person name="Jetten M.S.M."/>
            <person name="Mascher T."/>
            <person name="Medema M.H."/>
            <person name="Devos D.P."/>
            <person name="Kaster A.-K."/>
            <person name="Ovreas L."/>
            <person name="Rohde M."/>
            <person name="Galperin M.Y."/>
            <person name="Jogler C."/>
        </authorList>
    </citation>
    <scope>NUCLEOTIDE SEQUENCE [LARGE SCALE GENOMIC DNA]</scope>
    <source>
        <strain evidence="2 3">UC8</strain>
    </source>
</reference>
<dbReference type="Pfam" id="PF00583">
    <property type="entry name" value="Acetyltransf_1"/>
    <property type="match status" value="1"/>
</dbReference>
<dbReference type="PIRSF" id="PIRSF028520">
    <property type="entry name" value="UCP028520"/>
    <property type="match status" value="1"/>
</dbReference>
<evidence type="ECO:0000259" key="1">
    <source>
        <dbReference type="PROSITE" id="PS51186"/>
    </source>
</evidence>
<sequence>MSVPEIRAMQIGDAEPVRSLNQANVAVTSPMDAARFEQLLRISQLSWVVEHEGRVVAFLIGMTDGADYDNGNYRWFAERLKRFVYIDRVVVSDACRGQGIGRLLYAELFGWAEQTGQLAVCAEIDIEPPNEGSLRFHHHAGFVQVGTRELESGKRVSMQLRDPTNKLPS</sequence>
<dbReference type="CDD" id="cd04301">
    <property type="entry name" value="NAT_SF"/>
    <property type="match status" value="1"/>
</dbReference>
<evidence type="ECO:0000313" key="3">
    <source>
        <dbReference type="Proteomes" id="UP000325286"/>
    </source>
</evidence>
<dbReference type="InterPro" id="IPR000182">
    <property type="entry name" value="GNAT_dom"/>
</dbReference>
<keyword evidence="2" id="KW-0808">Transferase</keyword>
<name>A0A5B9R0B4_9BACT</name>
<dbReference type="KEGG" id="rul:UC8_57410"/>
<dbReference type="InterPro" id="IPR016890">
    <property type="entry name" value="UCP028520"/>
</dbReference>
<dbReference type="Gene3D" id="3.40.630.30">
    <property type="match status" value="1"/>
</dbReference>
<dbReference type="EMBL" id="CP042914">
    <property type="protein sequence ID" value="QEG43689.1"/>
    <property type="molecule type" value="Genomic_DNA"/>
</dbReference>
<dbReference type="PANTHER" id="PTHR43072">
    <property type="entry name" value="N-ACETYLTRANSFERASE"/>
    <property type="match status" value="1"/>
</dbReference>